<protein>
    <submittedName>
        <fullName evidence="1">Uncharacterized protein</fullName>
    </submittedName>
</protein>
<proteinExistence type="predicted"/>
<dbReference type="AlphaFoldDB" id="A0A251S159"/>
<evidence type="ECO:0000313" key="1">
    <source>
        <dbReference type="EMBL" id="OTF92193.1"/>
    </source>
</evidence>
<dbReference type="InParanoid" id="A0A251S159"/>
<sequence length="187" mass="21396">MEILLKEWFLSSSQVLFLKLLRIFGHFVLEKRGMVKENWKTLHYKGSFFHHIIKGSLAQVHMSIGVMSNGLRSRQQPRLGIPERSVIRKAGSIYLHKHGEVDGSKVRVQVDIEEKTCDATNSWGLCNACLSPLMWGLTTKNYCLMSFILVSNTRMPLERNIMTYLKSYVCSQAKLWSKSVCAVSLKT</sequence>
<gene>
    <name evidence="1" type="ORF">HannXRQ_Chr16g0519171</name>
</gene>
<reference evidence="2" key="1">
    <citation type="journal article" date="2017" name="Nature">
        <title>The sunflower genome provides insights into oil metabolism, flowering and Asterid evolution.</title>
        <authorList>
            <person name="Badouin H."/>
            <person name="Gouzy J."/>
            <person name="Grassa C.J."/>
            <person name="Murat F."/>
            <person name="Staton S.E."/>
            <person name="Cottret L."/>
            <person name="Lelandais-Briere C."/>
            <person name="Owens G.L."/>
            <person name="Carrere S."/>
            <person name="Mayjonade B."/>
            <person name="Legrand L."/>
            <person name="Gill N."/>
            <person name="Kane N.C."/>
            <person name="Bowers J.E."/>
            <person name="Hubner S."/>
            <person name="Bellec A."/>
            <person name="Berard A."/>
            <person name="Berges H."/>
            <person name="Blanchet N."/>
            <person name="Boniface M.C."/>
            <person name="Brunel D."/>
            <person name="Catrice O."/>
            <person name="Chaidir N."/>
            <person name="Claudel C."/>
            <person name="Donnadieu C."/>
            <person name="Faraut T."/>
            <person name="Fievet G."/>
            <person name="Helmstetter N."/>
            <person name="King M."/>
            <person name="Knapp S.J."/>
            <person name="Lai Z."/>
            <person name="Le Paslier M.C."/>
            <person name="Lippi Y."/>
            <person name="Lorenzon L."/>
            <person name="Mandel J.R."/>
            <person name="Marage G."/>
            <person name="Marchand G."/>
            <person name="Marquand E."/>
            <person name="Bret-Mestries E."/>
            <person name="Morien E."/>
            <person name="Nambeesan S."/>
            <person name="Nguyen T."/>
            <person name="Pegot-Espagnet P."/>
            <person name="Pouilly N."/>
            <person name="Raftis F."/>
            <person name="Sallet E."/>
            <person name="Schiex T."/>
            <person name="Thomas J."/>
            <person name="Vandecasteele C."/>
            <person name="Vares D."/>
            <person name="Vear F."/>
            <person name="Vautrin S."/>
            <person name="Crespi M."/>
            <person name="Mangin B."/>
            <person name="Burke J.M."/>
            <person name="Salse J."/>
            <person name="Munos S."/>
            <person name="Vincourt P."/>
            <person name="Rieseberg L.H."/>
            <person name="Langlade N.B."/>
        </authorList>
    </citation>
    <scope>NUCLEOTIDE SEQUENCE [LARGE SCALE GENOMIC DNA]</scope>
    <source>
        <strain evidence="2">cv. SF193</strain>
    </source>
</reference>
<name>A0A251S159_HELAN</name>
<accession>A0A251S159</accession>
<evidence type="ECO:0000313" key="2">
    <source>
        <dbReference type="Proteomes" id="UP000215914"/>
    </source>
</evidence>
<organism evidence="1 2">
    <name type="scientific">Helianthus annuus</name>
    <name type="common">Common sunflower</name>
    <dbReference type="NCBI Taxonomy" id="4232"/>
    <lineage>
        <taxon>Eukaryota</taxon>
        <taxon>Viridiplantae</taxon>
        <taxon>Streptophyta</taxon>
        <taxon>Embryophyta</taxon>
        <taxon>Tracheophyta</taxon>
        <taxon>Spermatophyta</taxon>
        <taxon>Magnoliopsida</taxon>
        <taxon>eudicotyledons</taxon>
        <taxon>Gunneridae</taxon>
        <taxon>Pentapetalae</taxon>
        <taxon>asterids</taxon>
        <taxon>campanulids</taxon>
        <taxon>Asterales</taxon>
        <taxon>Asteraceae</taxon>
        <taxon>Asteroideae</taxon>
        <taxon>Heliantheae alliance</taxon>
        <taxon>Heliantheae</taxon>
        <taxon>Helianthus</taxon>
    </lineage>
</organism>
<dbReference type="Proteomes" id="UP000215914">
    <property type="component" value="Chromosome 16"/>
</dbReference>
<dbReference type="EMBL" id="CM007905">
    <property type="protein sequence ID" value="OTF92193.1"/>
    <property type="molecule type" value="Genomic_DNA"/>
</dbReference>
<keyword evidence="2" id="KW-1185">Reference proteome</keyword>